<reference evidence="2 3" key="1">
    <citation type="submission" date="2015-07" db="EMBL/GenBank/DDBJ databases">
        <title>ATOL: Assembling a taxonomically balanced genome-scale reconstruction of the evolutionary history of the Enterobacteriaceae.</title>
        <authorList>
            <person name="Plunkett G.III."/>
            <person name="Neeno-Eckwall E.C."/>
            <person name="Glasner J.D."/>
            <person name="Perna N.T."/>
        </authorList>
    </citation>
    <scope>NUCLEOTIDE SEQUENCE [LARGE SCALE GENOMIC DNA]</scope>
    <source>
        <strain evidence="2 3">ATCC 35017</strain>
    </source>
</reference>
<evidence type="ECO:0000313" key="2">
    <source>
        <dbReference type="EMBL" id="KPD02974.1"/>
    </source>
</evidence>
<dbReference type="RefSeq" id="WP_053907957.1">
    <property type="nucleotide sequence ID" value="NZ_CAWMUS010000016.1"/>
</dbReference>
<evidence type="ECO:0000259" key="1">
    <source>
        <dbReference type="Pfam" id="PF04965"/>
    </source>
</evidence>
<dbReference type="OrthoDB" id="6401544at2"/>
<dbReference type="NCBIfam" id="TIGR03357">
    <property type="entry name" value="VI_zyme"/>
    <property type="match status" value="1"/>
</dbReference>
<organism evidence="2 3">
    <name type="scientific">Moellerella wisconsensis ATCC 35017</name>
    <dbReference type="NCBI Taxonomy" id="1354267"/>
    <lineage>
        <taxon>Bacteria</taxon>
        <taxon>Pseudomonadati</taxon>
        <taxon>Pseudomonadota</taxon>
        <taxon>Gammaproteobacteria</taxon>
        <taxon>Enterobacterales</taxon>
        <taxon>Morganellaceae</taxon>
        <taxon>Moellerella</taxon>
    </lineage>
</organism>
<dbReference type="InterPro" id="IPR017737">
    <property type="entry name" value="TssE1-like"/>
</dbReference>
<protein>
    <recommendedName>
        <fullName evidence="1">IraD/Gp25-like domain-containing protein</fullName>
    </recommendedName>
</protein>
<dbReference type="Proteomes" id="UP000053226">
    <property type="component" value="Unassembled WGS sequence"/>
</dbReference>
<dbReference type="EMBL" id="LGAA01000016">
    <property type="protein sequence ID" value="KPD02974.1"/>
    <property type="molecule type" value="Genomic_DNA"/>
</dbReference>
<sequence length="141" mass="16181">MGLINRLLTGKKSTAQDEIRNEIIENISHLINAKAPIWSEKNLSPILSRSIVNYGINNPARSQGKYNGGVIIKEIEQLLEYFEPRFSWVQVALAEDAYKEKLLRFIIKAGLKGHNNRHFITLDSQLDFSASQMEVIDYYEE</sequence>
<dbReference type="Pfam" id="PF04965">
    <property type="entry name" value="GPW_gp25"/>
    <property type="match status" value="1"/>
</dbReference>
<proteinExistence type="predicted"/>
<dbReference type="InterPro" id="IPR007048">
    <property type="entry name" value="IraD/Gp25-like"/>
</dbReference>
<gene>
    <name evidence="2" type="ORF">M992_1462</name>
</gene>
<keyword evidence="3" id="KW-1185">Reference proteome</keyword>
<dbReference type="AlphaFoldDB" id="A0A0N0ZAA9"/>
<comment type="caution">
    <text evidence="2">The sequence shown here is derived from an EMBL/GenBank/DDBJ whole genome shotgun (WGS) entry which is preliminary data.</text>
</comment>
<accession>A0A0N0ZAA9</accession>
<dbReference type="SUPFAM" id="SSF160719">
    <property type="entry name" value="gpW/gp25-like"/>
    <property type="match status" value="1"/>
</dbReference>
<name>A0A0N0ZAA9_9GAMM</name>
<dbReference type="GeneID" id="79717737"/>
<feature type="domain" description="IraD/Gp25-like" evidence="1">
    <location>
        <begin position="19"/>
        <end position="115"/>
    </location>
</feature>
<evidence type="ECO:0000313" key="3">
    <source>
        <dbReference type="Proteomes" id="UP000053226"/>
    </source>
</evidence>